<dbReference type="STRING" id="70667.A0A183T1W8"/>
<reference evidence="9" key="1">
    <citation type="submission" date="2016-06" db="UniProtKB">
        <authorList>
            <consortium name="WormBaseParasite"/>
        </authorList>
    </citation>
    <scope>IDENTIFICATION</scope>
</reference>
<dbReference type="Proteomes" id="UP000275846">
    <property type="component" value="Unassembled WGS sequence"/>
</dbReference>
<evidence type="ECO:0000256" key="2">
    <source>
        <dbReference type="ARBA" id="ARBA00022525"/>
    </source>
</evidence>
<dbReference type="OrthoDB" id="4473401at2759"/>
<proteinExistence type="predicted"/>
<dbReference type="GO" id="GO:0004867">
    <property type="term" value="F:serine-type endopeptidase inhibitor activity"/>
    <property type="evidence" value="ECO:0007669"/>
    <property type="project" value="UniProtKB-KW"/>
</dbReference>
<comment type="subcellular location">
    <subcellularLocation>
        <location evidence="1">Secreted</location>
    </subcellularLocation>
</comment>
<keyword evidence="4" id="KW-0722">Serine protease inhibitor</keyword>
<evidence type="ECO:0000313" key="8">
    <source>
        <dbReference type="Proteomes" id="UP000275846"/>
    </source>
</evidence>
<dbReference type="PANTHER" id="PTHR10083:SF328">
    <property type="entry name" value="TISSUE FACTOR PATHWAY INHIBITOR"/>
    <property type="match status" value="1"/>
</dbReference>
<dbReference type="WBParaSite" id="SSLN_0001087101-mRNA-1">
    <property type="protein sequence ID" value="SSLN_0001087101-mRNA-1"/>
    <property type="gene ID" value="SSLN_0001087101"/>
</dbReference>
<dbReference type="GO" id="GO:0005615">
    <property type="term" value="C:extracellular space"/>
    <property type="evidence" value="ECO:0007669"/>
    <property type="project" value="TreeGrafter"/>
</dbReference>
<dbReference type="EMBL" id="UYSU01035893">
    <property type="protein sequence ID" value="VDL96851.1"/>
    <property type="molecule type" value="Genomic_DNA"/>
</dbReference>
<dbReference type="InterPro" id="IPR002223">
    <property type="entry name" value="Kunitz_BPTI"/>
</dbReference>
<dbReference type="PRINTS" id="PR00759">
    <property type="entry name" value="BASICPTASE"/>
</dbReference>
<dbReference type="AlphaFoldDB" id="A0A183T1W8"/>
<evidence type="ECO:0000256" key="1">
    <source>
        <dbReference type="ARBA" id="ARBA00004613"/>
    </source>
</evidence>
<evidence type="ECO:0000259" key="6">
    <source>
        <dbReference type="PROSITE" id="PS50279"/>
    </source>
</evidence>
<organism evidence="9">
    <name type="scientific">Schistocephalus solidus</name>
    <name type="common">Tapeworm</name>
    <dbReference type="NCBI Taxonomy" id="70667"/>
    <lineage>
        <taxon>Eukaryota</taxon>
        <taxon>Metazoa</taxon>
        <taxon>Spiralia</taxon>
        <taxon>Lophotrochozoa</taxon>
        <taxon>Platyhelminthes</taxon>
        <taxon>Cestoda</taxon>
        <taxon>Eucestoda</taxon>
        <taxon>Diphyllobothriidea</taxon>
        <taxon>Diphyllobothriidae</taxon>
        <taxon>Schistocephalus</taxon>
    </lineage>
</organism>
<keyword evidence="3" id="KW-0646">Protease inhibitor</keyword>
<evidence type="ECO:0000256" key="3">
    <source>
        <dbReference type="ARBA" id="ARBA00022690"/>
    </source>
</evidence>
<gene>
    <name evidence="7" type="ORF">SSLN_LOCUS10466</name>
</gene>
<reference evidence="7 8" key="2">
    <citation type="submission" date="2018-11" db="EMBL/GenBank/DDBJ databases">
        <authorList>
            <consortium name="Pathogen Informatics"/>
        </authorList>
    </citation>
    <scope>NUCLEOTIDE SEQUENCE [LARGE SCALE GENOMIC DNA]</scope>
    <source>
        <strain evidence="7 8">NST_G2</strain>
    </source>
</reference>
<dbReference type="InterPro" id="IPR020901">
    <property type="entry name" value="Prtase_inh_Kunz-CS"/>
</dbReference>
<dbReference type="PROSITE" id="PS50279">
    <property type="entry name" value="BPTI_KUNITZ_2"/>
    <property type="match status" value="1"/>
</dbReference>
<keyword evidence="2" id="KW-0964">Secreted</keyword>
<dbReference type="SUPFAM" id="SSF57362">
    <property type="entry name" value="BPTI-like"/>
    <property type="match status" value="1"/>
</dbReference>
<evidence type="ECO:0000256" key="4">
    <source>
        <dbReference type="ARBA" id="ARBA00022900"/>
    </source>
</evidence>
<dbReference type="CDD" id="cd00109">
    <property type="entry name" value="Kunitz-type"/>
    <property type="match status" value="1"/>
</dbReference>
<evidence type="ECO:0000313" key="9">
    <source>
        <dbReference type="WBParaSite" id="SSLN_0001087101-mRNA-1"/>
    </source>
</evidence>
<evidence type="ECO:0000256" key="5">
    <source>
        <dbReference type="ARBA" id="ARBA00023157"/>
    </source>
</evidence>
<evidence type="ECO:0000313" key="7">
    <source>
        <dbReference type="EMBL" id="VDL96851.1"/>
    </source>
</evidence>
<protein>
    <submittedName>
        <fullName evidence="9">BPTI/Kunitz inhibitor domain-containing protein</fullName>
    </submittedName>
</protein>
<keyword evidence="5" id="KW-1015">Disulfide bond</keyword>
<dbReference type="FunFam" id="4.10.410.10:FF:000011">
    <property type="entry name" value="Tissue factor pathway inhibitor"/>
    <property type="match status" value="1"/>
</dbReference>
<feature type="domain" description="BPTI/Kunitz inhibitor" evidence="6">
    <location>
        <begin position="34"/>
        <end position="84"/>
    </location>
</feature>
<keyword evidence="8" id="KW-1185">Reference proteome</keyword>
<accession>A0A183T1W8</accession>
<name>A0A183T1W8_SCHSO</name>
<dbReference type="PROSITE" id="PS00280">
    <property type="entry name" value="BPTI_KUNITZ_1"/>
    <property type="match status" value="1"/>
</dbReference>
<dbReference type="Pfam" id="PF00014">
    <property type="entry name" value="Kunitz_BPTI"/>
    <property type="match status" value="1"/>
</dbReference>
<dbReference type="PANTHER" id="PTHR10083">
    <property type="entry name" value="KUNITZ-TYPE PROTEASE INHIBITOR-RELATED"/>
    <property type="match status" value="1"/>
</dbReference>
<sequence>MDHSRKNHSLLSTVRTTTIVKVYVFLTCSITNLCNLTLDAGPCAAYVTRYGFNPQTKRCESFTYGGCEGNMNNFETEEECMARCGLPIADICTTRCGPNAYCRDSVCICNGGYTGDPYTGCQRLSGRLPCYILRTNAFAHRAK</sequence>
<dbReference type="SMART" id="SM00131">
    <property type="entry name" value="KU"/>
    <property type="match status" value="1"/>
</dbReference>
<dbReference type="InterPro" id="IPR036880">
    <property type="entry name" value="Kunitz_BPTI_sf"/>
</dbReference>
<dbReference type="InterPro" id="IPR050098">
    <property type="entry name" value="TFPI/VKTCI-like"/>
</dbReference>
<dbReference type="Gene3D" id="4.10.410.10">
    <property type="entry name" value="Pancreatic trypsin inhibitor Kunitz domain"/>
    <property type="match status" value="1"/>
</dbReference>